<keyword evidence="2" id="KW-0808">Transferase</keyword>
<feature type="region of interest" description="Disordered" evidence="8">
    <location>
        <begin position="189"/>
        <end position="211"/>
    </location>
</feature>
<dbReference type="InterPro" id="IPR013083">
    <property type="entry name" value="Znf_RING/FYVE/PHD"/>
</dbReference>
<keyword evidence="7" id="KW-0862">Zinc</keyword>
<gene>
    <name evidence="10" type="ORF">CC85DRAFT_183013</name>
</gene>
<dbReference type="PANTHER" id="PTHR22770">
    <property type="entry name" value="UBIQUITIN CONJUGATING ENZYME 7 INTERACTING PROTEIN-RELATED"/>
    <property type="match status" value="1"/>
</dbReference>
<dbReference type="PANTHER" id="PTHR22770:SF47">
    <property type="entry name" value="E3 UBIQUITIN-PROTEIN LIGASE RNF216"/>
    <property type="match status" value="1"/>
</dbReference>
<dbReference type="Proteomes" id="UP000053611">
    <property type="component" value="Unassembled WGS sequence"/>
</dbReference>
<dbReference type="EMBL" id="KQ087252">
    <property type="protein sequence ID" value="KLT39658.1"/>
    <property type="molecule type" value="Genomic_DNA"/>
</dbReference>
<protein>
    <recommendedName>
        <fullName evidence="9">RING-type domain-containing protein</fullName>
    </recommendedName>
</protein>
<dbReference type="InterPro" id="IPR047545">
    <property type="entry name" value="BRcat_RBR_RNF216"/>
</dbReference>
<feature type="region of interest" description="Disordered" evidence="8">
    <location>
        <begin position="26"/>
        <end position="120"/>
    </location>
</feature>
<evidence type="ECO:0000313" key="10">
    <source>
        <dbReference type="EMBL" id="KLT39658.1"/>
    </source>
</evidence>
<evidence type="ECO:0000256" key="2">
    <source>
        <dbReference type="ARBA" id="ARBA00022679"/>
    </source>
</evidence>
<dbReference type="InterPro" id="IPR044066">
    <property type="entry name" value="TRIAD_supradom"/>
</dbReference>
<dbReference type="GO" id="GO:0008270">
    <property type="term" value="F:zinc ion binding"/>
    <property type="evidence" value="ECO:0007669"/>
    <property type="project" value="UniProtKB-KW"/>
</dbReference>
<feature type="compositionally biased region" description="Basic and acidic residues" evidence="8">
    <location>
        <begin position="105"/>
        <end position="115"/>
    </location>
</feature>
<sequence length="538" mass="60691">MAEPPDEVANFLAEYADVIALLDAEPPLDLGNDNNYNNNNNPPSGSGSDSDFEVLEEAPPHLRRANPPASPIMVLSDDEDGEEGNDLQPRAHKRAARGSIELLDEPPKSKQRVDDLEQPLAGPSKVSDFDAIVTDVKYLIPVVLEVIPDLCTAWVRENLEHQIESLKDHMVTPGQEAVDRVINAALEMDQYPREGDATKAQQKEDDEGDYKDRNYRAELRKGINYQQRAFAILEDVHNTVPIQFIRAAWKEQGGMQLVPTYIFLHGLATTPNKPYRELKRARTGKGRMNIPILDGDQAEGCQEFHREYRFLKQLMAEAVEREQRELANTAAKRKQEADREERRQRAITAGQSRECGCCFDQEALEDLVACPEGHMFCRTCVASLAENKLGEHQIDIICMDMSQCDAPFSDAVLAAVCGEQTMSLYHRLRQMKDLEMAAIDGLESCPHCPFAMVIDNPDEKLFRCHNPACSKVTCRNCKRPDHIPKRCEEMEQEFKLDKRHAVEEAMSAALMRRCPKCSKAYLKESGCNKITVSRLSLH</sequence>
<dbReference type="STRING" id="879819.A0A0J0XF29"/>
<evidence type="ECO:0000256" key="6">
    <source>
        <dbReference type="ARBA" id="ARBA00022786"/>
    </source>
</evidence>
<evidence type="ECO:0000256" key="7">
    <source>
        <dbReference type="ARBA" id="ARBA00022833"/>
    </source>
</evidence>
<evidence type="ECO:0000313" key="11">
    <source>
        <dbReference type="Proteomes" id="UP000053611"/>
    </source>
</evidence>
<reference evidence="10 11" key="1">
    <citation type="submission" date="2015-03" db="EMBL/GenBank/DDBJ databases">
        <title>Genomics and transcriptomics of the oil-accumulating basidiomycete yeast T. oleaginosus allow insights into substrate utilization and the diverse evolutionary trajectories of mating systems in fungi.</title>
        <authorList>
            <consortium name="DOE Joint Genome Institute"/>
            <person name="Kourist R."/>
            <person name="Kracht O."/>
            <person name="Bracharz F."/>
            <person name="Lipzen A."/>
            <person name="Nolan M."/>
            <person name="Ohm R."/>
            <person name="Grigoriev I."/>
            <person name="Sun S."/>
            <person name="Heitman J."/>
            <person name="Bruck T."/>
            <person name="Nowrousian M."/>
        </authorList>
    </citation>
    <scope>NUCLEOTIDE SEQUENCE [LARGE SCALE GENOMIC DNA]</scope>
    <source>
        <strain evidence="10 11">IBC0246</strain>
    </source>
</reference>
<dbReference type="OrthoDB" id="10009520at2759"/>
<dbReference type="Pfam" id="PF26200">
    <property type="entry name" value="Rcat_RNF216"/>
    <property type="match status" value="1"/>
</dbReference>
<comment type="pathway">
    <text evidence="1">Protein modification; protein ubiquitination.</text>
</comment>
<keyword evidence="5" id="KW-0863">Zinc-finger</keyword>
<evidence type="ECO:0000256" key="1">
    <source>
        <dbReference type="ARBA" id="ARBA00004906"/>
    </source>
</evidence>
<dbReference type="GeneID" id="28980384"/>
<organism evidence="10 11">
    <name type="scientific">Cutaneotrichosporon oleaginosum</name>
    <dbReference type="NCBI Taxonomy" id="879819"/>
    <lineage>
        <taxon>Eukaryota</taxon>
        <taxon>Fungi</taxon>
        <taxon>Dikarya</taxon>
        <taxon>Basidiomycota</taxon>
        <taxon>Agaricomycotina</taxon>
        <taxon>Tremellomycetes</taxon>
        <taxon>Trichosporonales</taxon>
        <taxon>Trichosporonaceae</taxon>
        <taxon>Cutaneotrichosporon</taxon>
    </lineage>
</organism>
<accession>A0A0J0XF29</accession>
<dbReference type="GO" id="GO:0016740">
    <property type="term" value="F:transferase activity"/>
    <property type="evidence" value="ECO:0007669"/>
    <property type="project" value="UniProtKB-KW"/>
</dbReference>
<dbReference type="SUPFAM" id="SSF57850">
    <property type="entry name" value="RING/U-box"/>
    <property type="match status" value="1"/>
</dbReference>
<keyword evidence="3" id="KW-0479">Metal-binding</keyword>
<dbReference type="CDD" id="cd20339">
    <property type="entry name" value="BRcat_RBR_RNF216"/>
    <property type="match status" value="1"/>
</dbReference>
<dbReference type="InterPro" id="IPR047544">
    <property type="entry name" value="RING-HC_RBR_RNF216"/>
</dbReference>
<evidence type="ECO:0000256" key="5">
    <source>
        <dbReference type="ARBA" id="ARBA00022771"/>
    </source>
</evidence>
<dbReference type="RefSeq" id="XP_018276149.1">
    <property type="nucleotide sequence ID" value="XM_018419781.1"/>
</dbReference>
<feature type="compositionally biased region" description="Low complexity" evidence="8">
    <location>
        <begin position="27"/>
        <end position="49"/>
    </location>
</feature>
<dbReference type="Gene3D" id="1.20.120.1750">
    <property type="match status" value="1"/>
</dbReference>
<feature type="compositionally biased region" description="Basic and acidic residues" evidence="8">
    <location>
        <begin position="190"/>
        <end position="203"/>
    </location>
</feature>
<keyword evidence="6" id="KW-0833">Ubl conjugation pathway</keyword>
<feature type="compositionally biased region" description="Acidic residues" evidence="8">
    <location>
        <begin position="76"/>
        <end position="85"/>
    </location>
</feature>
<evidence type="ECO:0000259" key="9">
    <source>
        <dbReference type="PROSITE" id="PS51873"/>
    </source>
</evidence>
<evidence type="ECO:0000256" key="8">
    <source>
        <dbReference type="SAM" id="MobiDB-lite"/>
    </source>
</evidence>
<keyword evidence="4" id="KW-0677">Repeat</keyword>
<evidence type="ECO:0000256" key="4">
    <source>
        <dbReference type="ARBA" id="ARBA00022737"/>
    </source>
</evidence>
<evidence type="ECO:0000256" key="3">
    <source>
        <dbReference type="ARBA" id="ARBA00022723"/>
    </source>
</evidence>
<dbReference type="PROSITE" id="PS51873">
    <property type="entry name" value="TRIAD"/>
    <property type="match status" value="1"/>
</dbReference>
<keyword evidence="11" id="KW-1185">Reference proteome</keyword>
<name>A0A0J0XF29_9TREE</name>
<dbReference type="InterPro" id="IPR051628">
    <property type="entry name" value="LUBAC_E3_Ligases"/>
</dbReference>
<dbReference type="AlphaFoldDB" id="A0A0J0XF29"/>
<proteinExistence type="predicted"/>
<dbReference type="Gene3D" id="3.30.40.10">
    <property type="entry name" value="Zinc/RING finger domain, C3HC4 (zinc finger)"/>
    <property type="match status" value="1"/>
</dbReference>
<feature type="domain" description="RING-type" evidence="9">
    <location>
        <begin position="351"/>
        <end position="538"/>
    </location>
</feature>
<dbReference type="CDD" id="cd16630">
    <property type="entry name" value="RING-HC_RBR_RNF216"/>
    <property type="match status" value="1"/>
</dbReference>